<name>A0ABW4XL68_9GAMM</name>
<dbReference type="EMBL" id="JBHUHT010000012">
    <property type="protein sequence ID" value="MFD2096292.1"/>
    <property type="molecule type" value="Genomic_DNA"/>
</dbReference>
<dbReference type="NCBIfam" id="TIGR00668">
    <property type="entry name" value="apaH"/>
    <property type="match status" value="1"/>
</dbReference>
<evidence type="ECO:0000256" key="7">
    <source>
        <dbReference type="ARBA" id="ARBA00033210"/>
    </source>
</evidence>
<evidence type="ECO:0000256" key="1">
    <source>
        <dbReference type="ARBA" id="ARBA00003413"/>
    </source>
</evidence>
<protein>
    <recommendedName>
        <fullName evidence="3">bis(5'-nucleosyl)-tetraphosphatase (symmetrical)</fullName>
        <ecNumber evidence="3">3.6.1.41</ecNumber>
    </recommendedName>
    <alternativeName>
        <fullName evidence="6">Ap4A hydrolase</fullName>
    </alternativeName>
    <alternativeName>
        <fullName evidence="5">Diadenosine 5',5'''-P1,P4-tetraphosphate pyrophosphohydrolase</fullName>
    </alternativeName>
    <alternativeName>
        <fullName evidence="7">Diadenosine tetraphosphatase</fullName>
    </alternativeName>
</protein>
<dbReference type="Pfam" id="PF00149">
    <property type="entry name" value="Metallophos"/>
    <property type="match status" value="1"/>
</dbReference>
<dbReference type="GO" id="GO:0008803">
    <property type="term" value="F:bis(5'-nucleosyl)-tetraphosphatase (symmetrical) activity"/>
    <property type="evidence" value="ECO:0007669"/>
    <property type="project" value="UniProtKB-EC"/>
</dbReference>
<evidence type="ECO:0000313" key="10">
    <source>
        <dbReference type="EMBL" id="MFD2096292.1"/>
    </source>
</evidence>
<dbReference type="InterPro" id="IPR004843">
    <property type="entry name" value="Calcineurin-like_PHP"/>
</dbReference>
<evidence type="ECO:0000256" key="3">
    <source>
        <dbReference type="ARBA" id="ARBA00012506"/>
    </source>
</evidence>
<dbReference type="Proteomes" id="UP001597380">
    <property type="component" value="Unassembled WGS sequence"/>
</dbReference>
<evidence type="ECO:0000256" key="4">
    <source>
        <dbReference type="ARBA" id="ARBA00022801"/>
    </source>
</evidence>
<dbReference type="InterPro" id="IPR004617">
    <property type="entry name" value="ApaH"/>
</dbReference>
<evidence type="ECO:0000256" key="5">
    <source>
        <dbReference type="ARBA" id="ARBA00031248"/>
    </source>
</evidence>
<dbReference type="InterPro" id="IPR029052">
    <property type="entry name" value="Metallo-depent_PP-like"/>
</dbReference>
<dbReference type="CDD" id="cd07422">
    <property type="entry name" value="MPP_ApaH"/>
    <property type="match status" value="1"/>
</dbReference>
<dbReference type="NCBIfam" id="NF001204">
    <property type="entry name" value="PRK00166.1"/>
    <property type="match status" value="1"/>
</dbReference>
<dbReference type="SUPFAM" id="SSF56300">
    <property type="entry name" value="Metallo-dependent phosphatases"/>
    <property type="match status" value="1"/>
</dbReference>
<keyword evidence="4 10" id="KW-0378">Hydrolase</keyword>
<evidence type="ECO:0000313" key="11">
    <source>
        <dbReference type="Proteomes" id="UP001597380"/>
    </source>
</evidence>
<comment type="function">
    <text evidence="1">Hydrolyzes diadenosine 5',5'''-P1,P4-tetraphosphate to yield ADP.</text>
</comment>
<evidence type="ECO:0000256" key="2">
    <source>
        <dbReference type="ARBA" id="ARBA00005419"/>
    </source>
</evidence>
<reference evidence="11" key="1">
    <citation type="journal article" date="2019" name="Int. J. Syst. Evol. Microbiol.">
        <title>The Global Catalogue of Microorganisms (GCM) 10K type strain sequencing project: providing services to taxonomists for standard genome sequencing and annotation.</title>
        <authorList>
            <consortium name="The Broad Institute Genomics Platform"/>
            <consortium name="The Broad Institute Genome Sequencing Center for Infectious Disease"/>
            <person name="Wu L."/>
            <person name="Ma J."/>
        </authorList>
    </citation>
    <scope>NUCLEOTIDE SEQUENCE [LARGE SCALE GENOMIC DNA]</scope>
    <source>
        <strain evidence="11">CGMCC 1.10992</strain>
    </source>
</reference>
<evidence type="ECO:0000256" key="8">
    <source>
        <dbReference type="ARBA" id="ARBA00049417"/>
    </source>
</evidence>
<dbReference type="EC" id="3.6.1.41" evidence="3"/>
<comment type="caution">
    <text evidence="10">The sequence shown here is derived from an EMBL/GenBank/DDBJ whole genome shotgun (WGS) entry which is preliminary data.</text>
</comment>
<dbReference type="PANTHER" id="PTHR40942:SF4">
    <property type="entry name" value="CYTOCHROME C5"/>
    <property type="match status" value="1"/>
</dbReference>
<sequence>MATYIVGDIQGCFDELDALLRQVEFDSKTDQLWLTGDLVARGAKSLETLRFVKSLGDSAITVLGNHDLHLLACAEGFAKVKDKDQLANLMNAPDRDELLHWLRHQPLFKRHPDHRFVMTHAGIPPQWSVDSAEKAARKVEKKLRGNEYRKLLRNMYGNGPSLWSENLSKEESLRFTINALTRMRFVYRQDLSLEMQCKTAPENNDNSELVPWFNCRSQHSDPPLVFGHWASLLGNTGNDTIHALDTGCVWGNNLTALCWETQTRHSLPCTLPTK</sequence>
<keyword evidence="11" id="KW-1185">Reference proteome</keyword>
<comment type="similarity">
    <text evidence="2">Belongs to the Ap4A hydrolase family.</text>
</comment>
<evidence type="ECO:0000256" key="6">
    <source>
        <dbReference type="ARBA" id="ARBA00032248"/>
    </source>
</evidence>
<dbReference type="Gene3D" id="3.60.21.10">
    <property type="match status" value="1"/>
</dbReference>
<dbReference type="PIRSF" id="PIRSF000903">
    <property type="entry name" value="B5n-ttraPtase_sm"/>
    <property type="match status" value="1"/>
</dbReference>
<dbReference type="PANTHER" id="PTHR40942">
    <property type="match status" value="1"/>
</dbReference>
<dbReference type="RefSeq" id="WP_345339328.1">
    <property type="nucleotide sequence ID" value="NZ_BAABLI010000008.1"/>
</dbReference>
<organism evidence="10 11">
    <name type="scientific">Corallincola platygyrae</name>
    <dbReference type="NCBI Taxonomy" id="1193278"/>
    <lineage>
        <taxon>Bacteria</taxon>
        <taxon>Pseudomonadati</taxon>
        <taxon>Pseudomonadota</taxon>
        <taxon>Gammaproteobacteria</taxon>
        <taxon>Alteromonadales</taxon>
        <taxon>Psychromonadaceae</taxon>
        <taxon>Corallincola</taxon>
    </lineage>
</organism>
<accession>A0ABW4XL68</accession>
<comment type="catalytic activity">
    <reaction evidence="8">
        <text>P(1),P(4)-bis(5'-adenosyl) tetraphosphate + H2O = 2 ADP + 2 H(+)</text>
        <dbReference type="Rhea" id="RHEA:24252"/>
        <dbReference type="ChEBI" id="CHEBI:15377"/>
        <dbReference type="ChEBI" id="CHEBI:15378"/>
        <dbReference type="ChEBI" id="CHEBI:58141"/>
        <dbReference type="ChEBI" id="CHEBI:456216"/>
        <dbReference type="EC" id="3.6.1.41"/>
    </reaction>
</comment>
<feature type="domain" description="Calcineurin-like phosphoesterase" evidence="9">
    <location>
        <begin position="3"/>
        <end position="154"/>
    </location>
</feature>
<gene>
    <name evidence="10" type="ORF">ACFSJ3_09885</name>
</gene>
<proteinExistence type="inferred from homology"/>
<evidence type="ECO:0000259" key="9">
    <source>
        <dbReference type="Pfam" id="PF00149"/>
    </source>
</evidence>